<protein>
    <submittedName>
        <fullName evidence="2">Uncharacterized protein</fullName>
    </submittedName>
</protein>
<keyword evidence="1" id="KW-1133">Transmembrane helix</keyword>
<organism evidence="2 3">
    <name type="scientific">Dichotomicrobium thermohalophilum</name>
    <dbReference type="NCBI Taxonomy" id="933063"/>
    <lineage>
        <taxon>Bacteria</taxon>
        <taxon>Pseudomonadati</taxon>
        <taxon>Pseudomonadota</taxon>
        <taxon>Alphaproteobacteria</taxon>
        <taxon>Hyphomicrobiales</taxon>
        <taxon>Hyphomicrobiaceae</taxon>
        <taxon>Dichotomicrobium</taxon>
    </lineage>
</organism>
<feature type="transmembrane region" description="Helical" evidence="1">
    <location>
        <begin position="86"/>
        <end position="108"/>
    </location>
</feature>
<gene>
    <name evidence="2" type="ORF">BXY53_2614</name>
</gene>
<evidence type="ECO:0000313" key="2">
    <source>
        <dbReference type="EMBL" id="RIA47232.1"/>
    </source>
</evidence>
<proteinExistence type="predicted"/>
<comment type="caution">
    <text evidence="2">The sequence shown here is derived from an EMBL/GenBank/DDBJ whole genome shotgun (WGS) entry which is preliminary data.</text>
</comment>
<keyword evidence="3" id="KW-1185">Reference proteome</keyword>
<evidence type="ECO:0000313" key="3">
    <source>
        <dbReference type="Proteomes" id="UP000266273"/>
    </source>
</evidence>
<dbReference type="Proteomes" id="UP000266273">
    <property type="component" value="Unassembled WGS sequence"/>
</dbReference>
<evidence type="ECO:0000256" key="1">
    <source>
        <dbReference type="SAM" id="Phobius"/>
    </source>
</evidence>
<name>A0A397PDY6_9HYPH</name>
<dbReference type="EMBL" id="QXDF01000004">
    <property type="protein sequence ID" value="RIA47232.1"/>
    <property type="molecule type" value="Genomic_DNA"/>
</dbReference>
<reference evidence="2 3" key="1">
    <citation type="submission" date="2018-08" db="EMBL/GenBank/DDBJ databases">
        <title>Genomic Encyclopedia of Archaeal and Bacterial Type Strains, Phase II (KMG-II): from individual species to whole genera.</title>
        <authorList>
            <person name="Goeker M."/>
        </authorList>
    </citation>
    <scope>NUCLEOTIDE SEQUENCE [LARGE SCALE GENOMIC DNA]</scope>
    <source>
        <strain evidence="2 3">DSM 5002</strain>
    </source>
</reference>
<dbReference type="RefSeq" id="WP_119062414.1">
    <property type="nucleotide sequence ID" value="NZ_QXDF01000004.1"/>
</dbReference>
<sequence>MAWTPEDEEDLRGADLFRALRADAVQAALNEIEADTGLPRERVIAEAVVFAGRDRRAFLAHLRGRPSRVRGSEPERRGRRFLSENAAQILVAGMFLLGAALAAIQMLLR</sequence>
<accession>A0A397PDY6</accession>
<dbReference type="AlphaFoldDB" id="A0A397PDY6"/>
<keyword evidence="1" id="KW-0472">Membrane</keyword>
<keyword evidence="1" id="KW-0812">Transmembrane</keyword>